<protein>
    <submittedName>
        <fullName evidence="2">Uncharacterized protein</fullName>
    </submittedName>
</protein>
<accession>A0A512TLY4</accession>
<dbReference type="Proteomes" id="UP000321089">
    <property type="component" value="Unassembled WGS sequence"/>
</dbReference>
<organism evidence="2 3">
    <name type="scientific">Clostridium butyricum</name>
    <dbReference type="NCBI Taxonomy" id="1492"/>
    <lineage>
        <taxon>Bacteria</taxon>
        <taxon>Bacillati</taxon>
        <taxon>Bacillota</taxon>
        <taxon>Clostridia</taxon>
        <taxon>Eubacteriales</taxon>
        <taxon>Clostridiaceae</taxon>
        <taxon>Clostridium</taxon>
    </lineage>
</organism>
<evidence type="ECO:0000313" key="2">
    <source>
        <dbReference type="EMBL" id="GEQ21277.1"/>
    </source>
</evidence>
<reference evidence="2 3" key="1">
    <citation type="submission" date="2019-07" db="EMBL/GenBank/DDBJ databases">
        <title>Whole genome shotgun sequence of Clostridium butyricum NBRC 3858.</title>
        <authorList>
            <person name="Hosoyama A."/>
            <person name="Uohara A."/>
            <person name="Ohji S."/>
            <person name="Ichikawa N."/>
        </authorList>
    </citation>
    <scope>NUCLEOTIDE SEQUENCE [LARGE SCALE GENOMIC DNA]</scope>
    <source>
        <strain evidence="2 3">NBRC 3858</strain>
    </source>
</reference>
<name>A0A512TLY4_CLOBU</name>
<comment type="caution">
    <text evidence="2">The sequence shown here is derived from an EMBL/GenBank/DDBJ whole genome shotgun (WGS) entry which is preliminary data.</text>
</comment>
<keyword evidence="1" id="KW-0472">Membrane</keyword>
<feature type="transmembrane region" description="Helical" evidence="1">
    <location>
        <begin position="30"/>
        <end position="47"/>
    </location>
</feature>
<sequence length="74" mass="8608">MITLLAMHLTFTLFGAIAIAKKFLLHIINHSPFLKFTFIITLFLISVKHLKIPHNQMIYNSSVYKVFLLISNYL</sequence>
<proteinExistence type="predicted"/>
<dbReference type="AlphaFoldDB" id="A0A512TLY4"/>
<keyword evidence="1" id="KW-0812">Transmembrane</keyword>
<evidence type="ECO:0000256" key="1">
    <source>
        <dbReference type="SAM" id="Phobius"/>
    </source>
</evidence>
<gene>
    <name evidence="2" type="ORF">CBU02nite_17830</name>
</gene>
<keyword evidence="1" id="KW-1133">Transmembrane helix</keyword>
<dbReference type="EMBL" id="BKBC01000019">
    <property type="protein sequence ID" value="GEQ21277.1"/>
    <property type="molecule type" value="Genomic_DNA"/>
</dbReference>
<evidence type="ECO:0000313" key="3">
    <source>
        <dbReference type="Proteomes" id="UP000321089"/>
    </source>
</evidence>